<sequence length="317" mass="35227">MRRTTQTLLVSLAASSALAQSDLKSKRGLAYKGDDHASDNQLLTSEKSLISWYYTWSTWPATNLNNSIPFVPLIHGVDEAEDSSLTTRLNNLPSSSTHLLTFNEPDGTTGSGGSSIDPEDAAKAYIEHILPLRDSDSRKWNISHPVVTGSPQGLEWLRKFNESCYDIDDNGCPTDFIAVHWYGDYVGLQNWLGSLRDFYNETSPDLKYWITEMALPQQDTDATFAMMNQSLSFLDDADYVDGYAWFGAFRKDEANAWTGNKVSLFDDDGGLTELGAYYLGGDERGFEEGQKGNFASSMSPTRMLLWSAILAVVATVW</sequence>
<keyword evidence="4" id="KW-1185">Reference proteome</keyword>
<dbReference type="AlphaFoldDB" id="A0A8H3W8Z9"/>
<reference evidence="3 4" key="1">
    <citation type="submission" date="2019-12" db="EMBL/GenBank/DDBJ databases">
        <title>A genome sequence resource for the geographically widespread anthracnose pathogen Colletotrichum asianum.</title>
        <authorList>
            <person name="Meng Y."/>
        </authorList>
    </citation>
    <scope>NUCLEOTIDE SEQUENCE [LARGE SCALE GENOMIC DNA]</scope>
    <source>
        <strain evidence="3 4">ICMP 18580</strain>
    </source>
</reference>
<keyword evidence="1" id="KW-0732">Signal</keyword>
<dbReference type="GO" id="GO:0009277">
    <property type="term" value="C:fungal-type cell wall"/>
    <property type="evidence" value="ECO:0007669"/>
    <property type="project" value="TreeGrafter"/>
</dbReference>
<dbReference type="InterPro" id="IPR053183">
    <property type="entry name" value="ASL1"/>
</dbReference>
<name>A0A8H3W8Z9_9PEZI</name>
<dbReference type="EMBL" id="WOWK01000042">
    <property type="protein sequence ID" value="KAF0324601.1"/>
    <property type="molecule type" value="Genomic_DNA"/>
</dbReference>
<evidence type="ECO:0000313" key="3">
    <source>
        <dbReference type="EMBL" id="KAF0324601.1"/>
    </source>
</evidence>
<dbReference type="SUPFAM" id="SSF51445">
    <property type="entry name" value="(Trans)glycosidases"/>
    <property type="match status" value="1"/>
</dbReference>
<dbReference type="PANTHER" id="PTHR34154:SF3">
    <property type="entry name" value="ALKALI-SENSITIVE LINKAGE PROTEIN 1"/>
    <property type="match status" value="1"/>
</dbReference>
<feature type="signal peptide" evidence="1">
    <location>
        <begin position="1"/>
        <end position="19"/>
    </location>
</feature>
<dbReference type="GO" id="GO:0071966">
    <property type="term" value="P:fungal-type cell wall polysaccharide metabolic process"/>
    <property type="evidence" value="ECO:0007669"/>
    <property type="project" value="TreeGrafter"/>
</dbReference>
<dbReference type="PANTHER" id="PTHR34154">
    <property type="entry name" value="ALKALI-SENSITIVE LINKAGE PROTEIN 1"/>
    <property type="match status" value="1"/>
</dbReference>
<dbReference type="InterPro" id="IPR017853">
    <property type="entry name" value="GH"/>
</dbReference>
<dbReference type="InterPro" id="IPR024655">
    <property type="entry name" value="Asl1_glyco_hydro_catalytic"/>
</dbReference>
<evidence type="ECO:0000259" key="2">
    <source>
        <dbReference type="Pfam" id="PF11790"/>
    </source>
</evidence>
<gene>
    <name evidence="3" type="ORF">GQ607_008040</name>
</gene>
<accession>A0A8H3W8Z9</accession>
<dbReference type="Pfam" id="PF11790">
    <property type="entry name" value="Glyco_hydro_cc"/>
    <property type="match status" value="1"/>
</dbReference>
<dbReference type="Proteomes" id="UP000434172">
    <property type="component" value="Unassembled WGS sequence"/>
</dbReference>
<evidence type="ECO:0000256" key="1">
    <source>
        <dbReference type="SAM" id="SignalP"/>
    </source>
</evidence>
<feature type="domain" description="Asl1-like glycosyl hydrolase catalytic" evidence="2">
    <location>
        <begin position="28"/>
        <end position="278"/>
    </location>
</feature>
<protein>
    <recommendedName>
        <fullName evidence="2">Asl1-like glycosyl hydrolase catalytic domain-containing protein</fullName>
    </recommendedName>
</protein>
<proteinExistence type="predicted"/>
<evidence type="ECO:0000313" key="4">
    <source>
        <dbReference type="Proteomes" id="UP000434172"/>
    </source>
</evidence>
<feature type="chain" id="PRO_5034626050" description="Asl1-like glycosyl hydrolase catalytic domain-containing protein" evidence="1">
    <location>
        <begin position="20"/>
        <end position="317"/>
    </location>
</feature>
<dbReference type="OrthoDB" id="5959761at2759"/>
<comment type="caution">
    <text evidence="3">The sequence shown here is derived from an EMBL/GenBank/DDBJ whole genome shotgun (WGS) entry which is preliminary data.</text>
</comment>
<dbReference type="Gene3D" id="3.20.20.80">
    <property type="entry name" value="Glycosidases"/>
    <property type="match status" value="1"/>
</dbReference>
<organism evidence="3 4">
    <name type="scientific">Colletotrichum asianum</name>
    <dbReference type="NCBI Taxonomy" id="702518"/>
    <lineage>
        <taxon>Eukaryota</taxon>
        <taxon>Fungi</taxon>
        <taxon>Dikarya</taxon>
        <taxon>Ascomycota</taxon>
        <taxon>Pezizomycotina</taxon>
        <taxon>Sordariomycetes</taxon>
        <taxon>Hypocreomycetidae</taxon>
        <taxon>Glomerellales</taxon>
        <taxon>Glomerellaceae</taxon>
        <taxon>Colletotrichum</taxon>
        <taxon>Colletotrichum gloeosporioides species complex</taxon>
    </lineage>
</organism>